<proteinExistence type="predicted"/>
<name>A0ABT8ULD1_9MYCO</name>
<dbReference type="Proteomes" id="UP001168823">
    <property type="component" value="Unassembled WGS sequence"/>
</dbReference>
<feature type="non-terminal residue" evidence="3">
    <location>
        <position position="71"/>
    </location>
</feature>
<gene>
    <name evidence="3" type="ORF">Q2100_22890</name>
</gene>
<keyword evidence="2" id="KW-0812">Transmembrane</keyword>
<evidence type="ECO:0000313" key="3">
    <source>
        <dbReference type="EMBL" id="MDO3638604.1"/>
    </source>
</evidence>
<comment type="caution">
    <text evidence="3">The sequence shown here is derived from an EMBL/GenBank/DDBJ whole genome shotgun (WGS) entry which is preliminary data.</text>
</comment>
<feature type="region of interest" description="Disordered" evidence="1">
    <location>
        <begin position="1"/>
        <end position="40"/>
    </location>
</feature>
<keyword evidence="4" id="KW-1185">Reference proteome</keyword>
<protein>
    <submittedName>
        <fullName evidence="3">Uncharacterized protein</fullName>
    </submittedName>
</protein>
<accession>A0ABT8ULD1</accession>
<feature type="transmembrane region" description="Helical" evidence="2">
    <location>
        <begin position="45"/>
        <end position="66"/>
    </location>
</feature>
<reference evidence="3" key="1">
    <citation type="submission" date="2023-07" db="EMBL/GenBank/DDBJ databases">
        <title>Mycolicibacterium sp. nov., a novel bacterial species.</title>
        <authorList>
            <person name="Cao Y."/>
        </authorList>
    </citation>
    <scope>NUCLEOTIDE SEQUENCE</scope>
    <source>
        <strain evidence="3">KC 300</strain>
    </source>
</reference>
<keyword evidence="2" id="KW-1133">Transmembrane helix</keyword>
<feature type="compositionally biased region" description="Pro residues" evidence="1">
    <location>
        <begin position="31"/>
        <end position="40"/>
    </location>
</feature>
<evidence type="ECO:0000313" key="4">
    <source>
        <dbReference type="Proteomes" id="UP001168823"/>
    </source>
</evidence>
<evidence type="ECO:0000256" key="1">
    <source>
        <dbReference type="SAM" id="MobiDB-lite"/>
    </source>
</evidence>
<evidence type="ECO:0000256" key="2">
    <source>
        <dbReference type="SAM" id="Phobius"/>
    </source>
</evidence>
<organism evidence="3 4">
    <name type="scientific">Mycolicibacterium arseniciresistens</name>
    <dbReference type="NCBI Taxonomy" id="3062257"/>
    <lineage>
        <taxon>Bacteria</taxon>
        <taxon>Bacillati</taxon>
        <taxon>Actinomycetota</taxon>
        <taxon>Actinomycetes</taxon>
        <taxon>Mycobacteriales</taxon>
        <taxon>Mycobacteriaceae</taxon>
        <taxon>Mycolicibacterium</taxon>
    </lineage>
</organism>
<feature type="compositionally biased region" description="Basic and acidic residues" evidence="1">
    <location>
        <begin position="13"/>
        <end position="25"/>
    </location>
</feature>
<sequence length="71" mass="7537">MSYPALGFPPPEGDGRPPDYVERTTVDYPDESPPPGGPPPGRRRLWWVLAAVAAVVVLGAGVLIAVDARRS</sequence>
<keyword evidence="2" id="KW-0472">Membrane</keyword>
<dbReference type="EMBL" id="JAUMSQ010000226">
    <property type="protein sequence ID" value="MDO3638604.1"/>
    <property type="molecule type" value="Genomic_DNA"/>
</dbReference>